<reference evidence="4 5" key="1">
    <citation type="submission" date="2016-10" db="EMBL/GenBank/DDBJ databases">
        <authorList>
            <person name="de Groot N.N."/>
        </authorList>
    </citation>
    <scope>NUCLEOTIDE SEQUENCE [LARGE SCALE GENOMIC DNA]</scope>
    <source>
        <strain evidence="4 5">DSM 43794</strain>
    </source>
</reference>
<evidence type="ECO:0000259" key="3">
    <source>
        <dbReference type="PROSITE" id="PS50043"/>
    </source>
</evidence>
<dbReference type="CDD" id="cd06170">
    <property type="entry name" value="LuxR_C_like"/>
    <property type="match status" value="1"/>
</dbReference>
<dbReference type="Proteomes" id="UP000217103">
    <property type="component" value="Unassembled WGS sequence"/>
</dbReference>
<evidence type="ECO:0000256" key="1">
    <source>
        <dbReference type="ARBA" id="ARBA00022741"/>
    </source>
</evidence>
<dbReference type="Pfam" id="PF00196">
    <property type="entry name" value="GerE"/>
    <property type="match status" value="1"/>
</dbReference>
<evidence type="ECO:0000313" key="5">
    <source>
        <dbReference type="Proteomes" id="UP000217103"/>
    </source>
</evidence>
<protein>
    <submittedName>
        <fullName evidence="4">Predicted ATPase</fullName>
    </submittedName>
</protein>
<dbReference type="SUPFAM" id="SSF48452">
    <property type="entry name" value="TPR-like"/>
    <property type="match status" value="1"/>
</dbReference>
<dbReference type="Gene3D" id="1.25.40.10">
    <property type="entry name" value="Tetratricopeptide repeat domain"/>
    <property type="match status" value="1"/>
</dbReference>
<evidence type="ECO:0000313" key="4">
    <source>
        <dbReference type="EMBL" id="SDR04323.1"/>
    </source>
</evidence>
<dbReference type="InterPro" id="IPR036388">
    <property type="entry name" value="WH-like_DNA-bd_sf"/>
</dbReference>
<dbReference type="PROSITE" id="PS50043">
    <property type="entry name" value="HTH_LUXR_2"/>
    <property type="match status" value="1"/>
</dbReference>
<dbReference type="PANTHER" id="PTHR16305">
    <property type="entry name" value="TESTICULAR SOLUBLE ADENYLYL CYCLASE"/>
    <property type="match status" value="1"/>
</dbReference>
<keyword evidence="1" id="KW-0547">Nucleotide-binding</keyword>
<dbReference type="SMART" id="SM00421">
    <property type="entry name" value="HTH_LUXR"/>
    <property type="match status" value="1"/>
</dbReference>
<dbReference type="InterPro" id="IPR027417">
    <property type="entry name" value="P-loop_NTPase"/>
</dbReference>
<dbReference type="GO" id="GO:0005737">
    <property type="term" value="C:cytoplasm"/>
    <property type="evidence" value="ECO:0007669"/>
    <property type="project" value="TreeGrafter"/>
</dbReference>
<dbReference type="SUPFAM" id="SSF52540">
    <property type="entry name" value="P-loop containing nucleoside triphosphate hydrolases"/>
    <property type="match status" value="1"/>
</dbReference>
<dbReference type="SMART" id="SM00382">
    <property type="entry name" value="AAA"/>
    <property type="match status" value="1"/>
</dbReference>
<dbReference type="AlphaFoldDB" id="A0A1H1FTB3"/>
<sequence length="952" mass="102464">MSPLFVGRAAELDELLAALARARQGASSTVLIGGEAGMGKSRLIAELAAHAGDARVLVGGCIELGTDGLPFAPFTAVLRALVRDLGTDGVAALVPGGSTRGLARLLPEFGEPEPDGAHARLRLFEQILGLLERLSEREPVLLVIEDIHWADRSTRDLLSFLVRYSRPDARLLTIATYRIDEIHRRHPLRPMLAELGRIDRVRRMELRGLSRIEVIEQATGIMGRQPSDAEIEDVYARSEGNPLFVEALVSGAGGPGGVPESLRDLLLAGVERLPEETRELLRVASAGGNRIEHALLAAVAGLDDEKLSAALRPAVAGNVLIVDGEGYAFRNALICEVVHDDLLPGERVRLHTRYAEVLEDDPSLLPQPRAAIELAHHWHAAHDTLWALVSAWHAAAEARRATAYDEQLRMLCRVLELWPRVPDAEERIGASRVTVLLQASVVAHLAGEFERGLSFATAALDEIDPDADPLSAARALRRRGLLRFDMGIEGYLDDLRTAARLVPADPPIPLRAKVLENLARMLRPSPDGEERQAVAEEALALARKIGEPAIEAQALITLTWTRHRSAAPDALAAGLAEARELASRAGAYSVLLRAAISESDALEGVGRHEDAARVARRGVEEAQAYGLARTSGTFLAINLVEPLVSLGRWDEALRVIEQTVEQAPPEPFRANLLGFAVDIALARGELDRARAAYTTTASLLARGKHRAQTSLPHARRAVELAHARGRAEEAAELAERALTLPELHVDSRYAWPLLLACLRAVPELTPRLRAEADKLDVWGVVQEAYALTFAATAAHADGKADPDAWRAACDAWARTGQPYGEACALAAAAETALAAGAREEAAACLARAGELAARLRAVPLADRVSTLARRAGITRDRDEPGTAGPGLTPRETEVLRHLTLGRSNREIAEELFISVKTVSVHVSNILAKLGVGTRGEAAATAHRLGLFDEIPG</sequence>
<evidence type="ECO:0000256" key="2">
    <source>
        <dbReference type="ARBA" id="ARBA00022840"/>
    </source>
</evidence>
<organism evidence="4 5">
    <name type="scientific">Thermostaphylospora chromogena</name>
    <dbReference type="NCBI Taxonomy" id="35622"/>
    <lineage>
        <taxon>Bacteria</taxon>
        <taxon>Bacillati</taxon>
        <taxon>Actinomycetota</taxon>
        <taxon>Actinomycetes</taxon>
        <taxon>Streptosporangiales</taxon>
        <taxon>Thermomonosporaceae</taxon>
        <taxon>Thermostaphylospora</taxon>
    </lineage>
</organism>
<dbReference type="GO" id="GO:0006355">
    <property type="term" value="P:regulation of DNA-templated transcription"/>
    <property type="evidence" value="ECO:0007669"/>
    <property type="project" value="InterPro"/>
</dbReference>
<dbReference type="InterPro" id="IPR041664">
    <property type="entry name" value="AAA_16"/>
</dbReference>
<dbReference type="PRINTS" id="PR00038">
    <property type="entry name" value="HTHLUXR"/>
</dbReference>
<dbReference type="Pfam" id="PF13191">
    <property type="entry name" value="AAA_16"/>
    <property type="match status" value="1"/>
</dbReference>
<dbReference type="PROSITE" id="PS00622">
    <property type="entry name" value="HTH_LUXR_1"/>
    <property type="match status" value="1"/>
</dbReference>
<dbReference type="GO" id="GO:0004016">
    <property type="term" value="F:adenylate cyclase activity"/>
    <property type="evidence" value="ECO:0007669"/>
    <property type="project" value="TreeGrafter"/>
</dbReference>
<dbReference type="SUPFAM" id="SSF46894">
    <property type="entry name" value="C-terminal effector domain of the bipartite response regulators"/>
    <property type="match status" value="1"/>
</dbReference>
<keyword evidence="2" id="KW-0067">ATP-binding</keyword>
<dbReference type="InterPro" id="IPR003593">
    <property type="entry name" value="AAA+_ATPase"/>
</dbReference>
<dbReference type="PANTHER" id="PTHR16305:SF35">
    <property type="entry name" value="TRANSCRIPTIONAL ACTIVATOR DOMAIN"/>
    <property type="match status" value="1"/>
</dbReference>
<keyword evidence="5" id="KW-1185">Reference proteome</keyword>
<accession>A0A1H1FTB3</accession>
<dbReference type="InterPro" id="IPR016032">
    <property type="entry name" value="Sig_transdc_resp-reg_C-effctor"/>
</dbReference>
<dbReference type="STRING" id="35622.SAMN04489764_3179"/>
<dbReference type="Gene3D" id="3.40.50.300">
    <property type="entry name" value="P-loop containing nucleotide triphosphate hydrolases"/>
    <property type="match status" value="1"/>
</dbReference>
<proteinExistence type="predicted"/>
<dbReference type="EMBL" id="FNKK01000002">
    <property type="protein sequence ID" value="SDR04323.1"/>
    <property type="molecule type" value="Genomic_DNA"/>
</dbReference>
<dbReference type="InterPro" id="IPR011990">
    <property type="entry name" value="TPR-like_helical_dom_sf"/>
</dbReference>
<dbReference type="GO" id="GO:0005524">
    <property type="term" value="F:ATP binding"/>
    <property type="evidence" value="ECO:0007669"/>
    <property type="project" value="UniProtKB-KW"/>
</dbReference>
<feature type="domain" description="HTH luxR-type" evidence="3">
    <location>
        <begin position="880"/>
        <end position="945"/>
    </location>
</feature>
<dbReference type="GO" id="GO:0003677">
    <property type="term" value="F:DNA binding"/>
    <property type="evidence" value="ECO:0007669"/>
    <property type="project" value="InterPro"/>
</dbReference>
<dbReference type="InterPro" id="IPR000792">
    <property type="entry name" value="Tscrpt_reg_LuxR_C"/>
</dbReference>
<dbReference type="Gene3D" id="1.10.10.10">
    <property type="entry name" value="Winged helix-like DNA-binding domain superfamily/Winged helix DNA-binding domain"/>
    <property type="match status" value="1"/>
</dbReference>
<gene>
    <name evidence="4" type="ORF">SAMN04489764_3179</name>
</gene>
<name>A0A1H1FTB3_9ACTN</name>